<feature type="domain" description="DUF632" evidence="2">
    <location>
        <begin position="72"/>
        <end position="359"/>
    </location>
</feature>
<feature type="region of interest" description="Disordered" evidence="1">
    <location>
        <begin position="105"/>
        <end position="127"/>
    </location>
</feature>
<dbReference type="STRING" id="106549.A0A540MZF4"/>
<evidence type="ECO:0000313" key="3">
    <source>
        <dbReference type="EMBL" id="TQE03633.1"/>
    </source>
</evidence>
<dbReference type="AlphaFoldDB" id="A0A540MZF4"/>
<feature type="compositionally biased region" description="Polar residues" evidence="1">
    <location>
        <begin position="36"/>
        <end position="46"/>
    </location>
</feature>
<proteinExistence type="predicted"/>
<sequence>MRRQRRRRRQSGIEIEHEAQIPSHSSVSIEVSQSQTARQVKTNSQERAVELRENKEETPGFTLYMNRRPTSMAEIIKELDTQFTIVYNAANEVSTLLEASREQYSSSSNELSDEGYESSSDVSKDPCMFSGSHQSTLDRLYAWEKKLYEEVKSGEKVRIAYEKKLMQLRNQDVKGDDHSAVEKTRVAIRDMHTRMKVSIHTVEAISKRIETMRDEELQPQLWELVQGLARMWKVMAQCHRSQKRSLYEAKLLLAGTPSKLEAKRQSSISAADPNRLARSAANLEKDLRNWRALFQSWITSQRSYVQAITGWLLRCMRADHDTSNFPLSGSSGALPIYGICIRWSRFLDAIRETPVLDGLELG</sequence>
<comment type="caution">
    <text evidence="3">The sequence shown here is derived from an EMBL/GenBank/DDBJ whole genome shotgun (WGS) entry which is preliminary data.</text>
</comment>
<dbReference type="PANTHER" id="PTHR21450">
    <property type="entry name" value="PROTEIN ALTERED PHOSPHATE STARVATION RESPONSE 1"/>
    <property type="match status" value="1"/>
</dbReference>
<dbReference type="PANTHER" id="PTHR21450:SF3">
    <property type="entry name" value="DUF630 FAMILY PROTEIN (DUF630 AND DUF632)"/>
    <property type="match status" value="1"/>
</dbReference>
<dbReference type="InterPro" id="IPR006867">
    <property type="entry name" value="DUF632"/>
</dbReference>
<name>A0A540MZF4_MALBA</name>
<evidence type="ECO:0000256" key="1">
    <source>
        <dbReference type="SAM" id="MobiDB-lite"/>
    </source>
</evidence>
<organism evidence="3 4">
    <name type="scientific">Malus baccata</name>
    <name type="common">Siberian crab apple</name>
    <name type="synonym">Pyrus baccata</name>
    <dbReference type="NCBI Taxonomy" id="106549"/>
    <lineage>
        <taxon>Eukaryota</taxon>
        <taxon>Viridiplantae</taxon>
        <taxon>Streptophyta</taxon>
        <taxon>Embryophyta</taxon>
        <taxon>Tracheophyta</taxon>
        <taxon>Spermatophyta</taxon>
        <taxon>Magnoliopsida</taxon>
        <taxon>eudicotyledons</taxon>
        <taxon>Gunneridae</taxon>
        <taxon>Pentapetalae</taxon>
        <taxon>rosids</taxon>
        <taxon>fabids</taxon>
        <taxon>Rosales</taxon>
        <taxon>Rosaceae</taxon>
        <taxon>Amygdaloideae</taxon>
        <taxon>Maleae</taxon>
        <taxon>Malus</taxon>
    </lineage>
</organism>
<dbReference type="Proteomes" id="UP000315295">
    <property type="component" value="Unassembled WGS sequence"/>
</dbReference>
<accession>A0A540MZF4</accession>
<gene>
    <name evidence="3" type="ORF">C1H46_010764</name>
</gene>
<protein>
    <recommendedName>
        <fullName evidence="2">DUF632 domain-containing protein</fullName>
    </recommendedName>
</protein>
<evidence type="ECO:0000259" key="2">
    <source>
        <dbReference type="Pfam" id="PF04782"/>
    </source>
</evidence>
<dbReference type="EMBL" id="VIEB01000152">
    <property type="protein sequence ID" value="TQE03633.1"/>
    <property type="molecule type" value="Genomic_DNA"/>
</dbReference>
<reference evidence="3 4" key="1">
    <citation type="journal article" date="2019" name="G3 (Bethesda)">
        <title>Sequencing of a Wild Apple (Malus baccata) Genome Unravels the Differences Between Cultivated and Wild Apple Species Regarding Disease Resistance and Cold Tolerance.</title>
        <authorList>
            <person name="Chen X."/>
        </authorList>
    </citation>
    <scope>NUCLEOTIDE SEQUENCE [LARGE SCALE GENOMIC DNA]</scope>
    <source>
        <strain evidence="4">cv. Shandingzi</strain>
        <tissue evidence="3">Leaves</tissue>
    </source>
</reference>
<evidence type="ECO:0000313" key="4">
    <source>
        <dbReference type="Proteomes" id="UP000315295"/>
    </source>
</evidence>
<keyword evidence="4" id="KW-1185">Reference proteome</keyword>
<dbReference type="Pfam" id="PF04782">
    <property type="entry name" value="DUF632"/>
    <property type="match status" value="1"/>
</dbReference>
<feature type="region of interest" description="Disordered" evidence="1">
    <location>
        <begin position="33"/>
        <end position="54"/>
    </location>
</feature>